<dbReference type="EMBL" id="FXTQ01000001">
    <property type="protein sequence ID" value="SMO46704.1"/>
    <property type="molecule type" value="Genomic_DNA"/>
</dbReference>
<evidence type="ECO:0000313" key="6">
    <source>
        <dbReference type="EMBL" id="SMO46704.1"/>
    </source>
</evidence>
<evidence type="ECO:0000313" key="7">
    <source>
        <dbReference type="Proteomes" id="UP000319267"/>
    </source>
</evidence>
<reference evidence="6 7" key="1">
    <citation type="submission" date="2017-05" db="EMBL/GenBank/DDBJ databases">
        <authorList>
            <person name="Varghese N."/>
            <person name="Submissions S."/>
        </authorList>
    </citation>
    <scope>NUCLEOTIDE SEQUENCE [LARGE SCALE GENOMIC DNA]</scope>
    <source>
        <strain evidence="6 7">DSM 29982</strain>
    </source>
</reference>
<dbReference type="CDD" id="cd08414">
    <property type="entry name" value="PBP2_LTTR_aromatics_like"/>
    <property type="match status" value="1"/>
</dbReference>
<dbReference type="InterPro" id="IPR005119">
    <property type="entry name" value="LysR_subst-bd"/>
</dbReference>
<dbReference type="PRINTS" id="PR00039">
    <property type="entry name" value="HTHLYSR"/>
</dbReference>
<evidence type="ECO:0000256" key="3">
    <source>
        <dbReference type="ARBA" id="ARBA00023125"/>
    </source>
</evidence>
<organism evidence="6 7">
    <name type="scientific">Flavobacterium nitrogenifigens</name>
    <dbReference type="NCBI Taxonomy" id="1617283"/>
    <lineage>
        <taxon>Bacteria</taxon>
        <taxon>Pseudomonadati</taxon>
        <taxon>Bacteroidota</taxon>
        <taxon>Flavobacteriia</taxon>
        <taxon>Flavobacteriales</taxon>
        <taxon>Flavobacteriaceae</taxon>
        <taxon>Flavobacterium</taxon>
    </lineage>
</organism>
<dbReference type="Pfam" id="PF03466">
    <property type="entry name" value="LysR_substrate"/>
    <property type="match status" value="1"/>
</dbReference>
<dbReference type="AlphaFoldDB" id="A0A521BHU4"/>
<dbReference type="RefSeq" id="WP_111378205.1">
    <property type="nucleotide sequence ID" value="NZ_CP043612.1"/>
</dbReference>
<keyword evidence="7" id="KW-1185">Reference proteome</keyword>
<dbReference type="Gene3D" id="3.40.190.10">
    <property type="entry name" value="Periplasmic binding protein-like II"/>
    <property type="match status" value="2"/>
</dbReference>
<dbReference type="GO" id="GO:0003677">
    <property type="term" value="F:DNA binding"/>
    <property type="evidence" value="ECO:0007669"/>
    <property type="project" value="UniProtKB-KW"/>
</dbReference>
<keyword evidence="2" id="KW-0805">Transcription regulation</keyword>
<accession>A0A521BHU4</accession>
<dbReference type="GO" id="GO:0032993">
    <property type="term" value="C:protein-DNA complex"/>
    <property type="evidence" value="ECO:0007669"/>
    <property type="project" value="TreeGrafter"/>
</dbReference>
<dbReference type="InterPro" id="IPR000847">
    <property type="entry name" value="LysR_HTH_N"/>
</dbReference>
<feature type="domain" description="HTH lysR-type" evidence="5">
    <location>
        <begin position="1"/>
        <end position="58"/>
    </location>
</feature>
<keyword evidence="4" id="KW-0804">Transcription</keyword>
<dbReference type="InterPro" id="IPR036390">
    <property type="entry name" value="WH_DNA-bd_sf"/>
</dbReference>
<protein>
    <submittedName>
        <fullName evidence="6">Transcriptional regulator, LysR family</fullName>
    </submittedName>
</protein>
<evidence type="ECO:0000256" key="1">
    <source>
        <dbReference type="ARBA" id="ARBA00009437"/>
    </source>
</evidence>
<dbReference type="FunFam" id="1.10.10.10:FF:000001">
    <property type="entry name" value="LysR family transcriptional regulator"/>
    <property type="match status" value="1"/>
</dbReference>
<evidence type="ECO:0000256" key="2">
    <source>
        <dbReference type="ARBA" id="ARBA00023015"/>
    </source>
</evidence>
<dbReference type="PANTHER" id="PTHR30346">
    <property type="entry name" value="TRANSCRIPTIONAL DUAL REGULATOR HCAR-RELATED"/>
    <property type="match status" value="1"/>
</dbReference>
<dbReference type="OrthoDB" id="9803735at2"/>
<dbReference type="Gene3D" id="1.10.10.10">
    <property type="entry name" value="Winged helix-like DNA-binding domain superfamily/Winged helix DNA-binding domain"/>
    <property type="match status" value="1"/>
</dbReference>
<dbReference type="SUPFAM" id="SSF46785">
    <property type="entry name" value="Winged helix' DNA-binding domain"/>
    <property type="match status" value="1"/>
</dbReference>
<dbReference type="GO" id="GO:0003700">
    <property type="term" value="F:DNA-binding transcription factor activity"/>
    <property type="evidence" value="ECO:0007669"/>
    <property type="project" value="InterPro"/>
</dbReference>
<name>A0A521BHU4_9FLAO</name>
<dbReference type="PROSITE" id="PS50931">
    <property type="entry name" value="HTH_LYSR"/>
    <property type="match status" value="1"/>
</dbReference>
<gene>
    <name evidence="6" type="ORF">SAMN06265220_1011029</name>
</gene>
<keyword evidence="3" id="KW-0238">DNA-binding</keyword>
<dbReference type="InterPro" id="IPR036388">
    <property type="entry name" value="WH-like_DNA-bd_sf"/>
</dbReference>
<evidence type="ECO:0000256" key="4">
    <source>
        <dbReference type="ARBA" id="ARBA00023163"/>
    </source>
</evidence>
<sequence>MDLRTLNYFQVLAEELHFGRAAERLNISQPPLSRAIKQLEDDFGVLLFERTKRKVLLTSAGEELLVQTKQMISQMASIKKRLKIVGKGESGNLRIGYVGATMHSDLPNLLKLFHEQYPEIDLNFEEQPNINLMQSLNNGTMDAAFVRTWLNPKNLEEKIIMTESLIAVLPLKHELSHQKKIKIKDLENENFISFARDCGPTIFDSFLELCSTSGFVPKIFHQATQLNSILRLVESGFGISLLPASIAKNNNLNLKFIPLDNKIENIPLIMLYRKENANPSLWHLLNTISS</sequence>
<proteinExistence type="inferred from homology"/>
<evidence type="ECO:0000259" key="5">
    <source>
        <dbReference type="PROSITE" id="PS50931"/>
    </source>
</evidence>
<dbReference type="SUPFAM" id="SSF53850">
    <property type="entry name" value="Periplasmic binding protein-like II"/>
    <property type="match status" value="1"/>
</dbReference>
<dbReference type="PANTHER" id="PTHR30346:SF0">
    <property type="entry name" value="HCA OPERON TRANSCRIPTIONAL ACTIVATOR HCAR"/>
    <property type="match status" value="1"/>
</dbReference>
<dbReference type="Proteomes" id="UP000319267">
    <property type="component" value="Unassembled WGS sequence"/>
</dbReference>
<comment type="similarity">
    <text evidence="1">Belongs to the LysR transcriptional regulatory family.</text>
</comment>
<dbReference type="Pfam" id="PF00126">
    <property type="entry name" value="HTH_1"/>
    <property type="match status" value="1"/>
</dbReference>